<dbReference type="PANTHER" id="PTHR21089:SF1">
    <property type="entry name" value="BIFUNCTIONAL 3-DEHYDROQUINATE DEHYDRATASE_SHIKIMATE DEHYDROGENASE, CHLOROPLASTIC"/>
    <property type="match status" value="1"/>
</dbReference>
<feature type="binding site" evidence="8">
    <location>
        <position position="86"/>
    </location>
    <ligand>
        <name>shikimate</name>
        <dbReference type="ChEBI" id="CHEBI:36208"/>
    </ligand>
</feature>
<dbReference type="InterPro" id="IPR046346">
    <property type="entry name" value="Aminoacid_DH-like_N_sf"/>
</dbReference>
<comment type="catalytic activity">
    <reaction evidence="7 8">
        <text>shikimate + NADP(+) = 3-dehydroshikimate + NADPH + H(+)</text>
        <dbReference type="Rhea" id="RHEA:17737"/>
        <dbReference type="ChEBI" id="CHEBI:15378"/>
        <dbReference type="ChEBI" id="CHEBI:16630"/>
        <dbReference type="ChEBI" id="CHEBI:36208"/>
        <dbReference type="ChEBI" id="CHEBI:57783"/>
        <dbReference type="ChEBI" id="CHEBI:58349"/>
        <dbReference type="EC" id="1.1.1.25"/>
    </reaction>
</comment>
<feature type="active site" description="Proton acceptor" evidence="8">
    <location>
        <position position="65"/>
    </location>
</feature>
<feature type="binding site" evidence="8">
    <location>
        <position position="101"/>
    </location>
    <ligand>
        <name>shikimate</name>
        <dbReference type="ChEBI" id="CHEBI:36208"/>
    </ligand>
</feature>
<dbReference type="CDD" id="cd01065">
    <property type="entry name" value="NAD_bind_Shikimate_DH"/>
    <property type="match status" value="1"/>
</dbReference>
<evidence type="ECO:0000256" key="7">
    <source>
        <dbReference type="ARBA" id="ARBA00049442"/>
    </source>
</evidence>
<comment type="similarity">
    <text evidence="8">Belongs to the shikimate dehydrogenase family.</text>
</comment>
<dbReference type="InterPro" id="IPR022893">
    <property type="entry name" value="Shikimate_DH_fam"/>
</dbReference>
<dbReference type="Pfam" id="PF01488">
    <property type="entry name" value="Shikimate_DH"/>
    <property type="match status" value="1"/>
</dbReference>
<dbReference type="NCBIfam" id="TIGR00507">
    <property type="entry name" value="aroE"/>
    <property type="match status" value="1"/>
</dbReference>
<dbReference type="Gene3D" id="3.40.50.10860">
    <property type="entry name" value="Leucine Dehydrogenase, chain A, domain 1"/>
    <property type="match status" value="1"/>
</dbReference>
<feature type="binding site" evidence="8">
    <location>
        <position position="235"/>
    </location>
    <ligand>
        <name>NADP(+)</name>
        <dbReference type="ChEBI" id="CHEBI:58349"/>
    </ligand>
</feature>
<dbReference type="InterPro" id="IPR036291">
    <property type="entry name" value="NAD(P)-bd_dom_sf"/>
</dbReference>
<reference evidence="12 13" key="1">
    <citation type="submission" date="2023-03" db="EMBL/GenBank/DDBJ databases">
        <title>Draft genome sequence of Thalassotalea eurytherma JCM 18482T.</title>
        <authorList>
            <person name="Sawabe T."/>
        </authorList>
    </citation>
    <scope>NUCLEOTIDE SEQUENCE [LARGE SCALE GENOMIC DNA]</scope>
    <source>
        <strain evidence="12 13">JCM 18482</strain>
    </source>
</reference>
<dbReference type="NCBIfam" id="NF001310">
    <property type="entry name" value="PRK00258.1-2"/>
    <property type="match status" value="1"/>
</dbReference>
<feature type="binding site" evidence="8">
    <location>
        <begin position="14"/>
        <end position="16"/>
    </location>
    <ligand>
        <name>shikimate</name>
        <dbReference type="ChEBI" id="CHEBI:36208"/>
    </ligand>
</feature>
<evidence type="ECO:0000256" key="8">
    <source>
        <dbReference type="HAMAP-Rule" id="MF_00222"/>
    </source>
</evidence>
<keyword evidence="3 8" id="KW-0028">Amino-acid biosynthesis</keyword>
<feature type="binding site" evidence="8">
    <location>
        <begin position="125"/>
        <end position="129"/>
    </location>
    <ligand>
        <name>NADP(+)</name>
        <dbReference type="ChEBI" id="CHEBI:58349"/>
    </ligand>
</feature>
<feature type="binding site" evidence="8">
    <location>
        <position position="211"/>
    </location>
    <ligand>
        <name>NADP(+)</name>
        <dbReference type="ChEBI" id="CHEBI:58349"/>
    </ligand>
</feature>
<dbReference type="Gene3D" id="3.40.50.720">
    <property type="entry name" value="NAD(P)-binding Rossmann-like Domain"/>
    <property type="match status" value="1"/>
</dbReference>
<dbReference type="PANTHER" id="PTHR21089">
    <property type="entry name" value="SHIKIMATE DEHYDROGENASE"/>
    <property type="match status" value="1"/>
</dbReference>
<comment type="caution">
    <text evidence="12">The sequence shown here is derived from an EMBL/GenBank/DDBJ whole genome shotgun (WGS) entry which is preliminary data.</text>
</comment>
<dbReference type="InterPro" id="IPR011342">
    <property type="entry name" value="Shikimate_DH"/>
</dbReference>
<dbReference type="EMBL" id="BSSU01000001">
    <property type="protein sequence ID" value="GLX80551.1"/>
    <property type="molecule type" value="Genomic_DNA"/>
</dbReference>
<keyword evidence="5 8" id="KW-0560">Oxidoreductase</keyword>
<feature type="binding site" evidence="8">
    <location>
        <position position="61"/>
    </location>
    <ligand>
        <name>shikimate</name>
        <dbReference type="ChEBI" id="CHEBI:36208"/>
    </ligand>
</feature>
<feature type="domain" description="Quinate/shikimate 5-dehydrogenase/glutamyl-tRNA reductase" evidence="9">
    <location>
        <begin position="113"/>
        <end position="188"/>
    </location>
</feature>
<evidence type="ECO:0000256" key="2">
    <source>
        <dbReference type="ARBA" id="ARBA00012962"/>
    </source>
</evidence>
<evidence type="ECO:0000313" key="12">
    <source>
        <dbReference type="EMBL" id="GLX80551.1"/>
    </source>
</evidence>
<dbReference type="InterPro" id="IPR013708">
    <property type="entry name" value="Shikimate_DH-bd_N"/>
</dbReference>
<feature type="binding site" evidence="8">
    <location>
        <position position="77"/>
    </location>
    <ligand>
        <name>NADP(+)</name>
        <dbReference type="ChEBI" id="CHEBI:58349"/>
    </ligand>
</feature>
<comment type="pathway">
    <text evidence="1 8">Metabolic intermediate biosynthesis; chorismate biosynthesis; chorismate from D-erythrose 4-phosphate and phosphoenolpyruvate: step 4/7.</text>
</comment>
<evidence type="ECO:0000313" key="13">
    <source>
        <dbReference type="Proteomes" id="UP001157133"/>
    </source>
</evidence>
<evidence type="ECO:0000256" key="4">
    <source>
        <dbReference type="ARBA" id="ARBA00022857"/>
    </source>
</evidence>
<proteinExistence type="inferred from homology"/>
<dbReference type="RefSeq" id="WP_284205870.1">
    <property type="nucleotide sequence ID" value="NZ_BSSU01000001.1"/>
</dbReference>
<sequence>MDKYLVVGNPIAQSKSPVIHGLFAQETQQNMMYSKELIAVDDFKGAIENFISSGVKGINVTAPFKEQAFELCDELSEFAAKAGAVNTLIFKDGAIYGDNTDGVGLVNDLINHNVELSGKSIVLLGAGGASKGVVSAMLAEQPAKLTIANRSVEKAQSIAELYPDQVSACRLEELADIQADIVINATSAGLNGQSLNIPSNIFHEQTICYDMTYGKALTPFLTFAKNSGSKQLIDGLGMLVEQAAQSFYIWRGVKPSTDGVISQLREQMSL</sequence>
<feature type="binding site" evidence="8">
    <location>
        <position position="213"/>
    </location>
    <ligand>
        <name>shikimate</name>
        <dbReference type="ChEBI" id="CHEBI:36208"/>
    </ligand>
</feature>
<dbReference type="InterPro" id="IPR006151">
    <property type="entry name" value="Shikm_DH/Glu-tRNA_Rdtase"/>
</dbReference>
<keyword evidence="4 8" id="KW-0521">NADP</keyword>
<gene>
    <name evidence="8 12" type="primary">aroE</name>
    <name evidence="12" type="ORF">theurythT_00030</name>
</gene>
<dbReference type="Pfam" id="PF18317">
    <property type="entry name" value="SDH_C"/>
    <property type="match status" value="1"/>
</dbReference>
<dbReference type="SUPFAM" id="SSF53223">
    <property type="entry name" value="Aminoacid dehydrogenase-like, N-terminal domain"/>
    <property type="match status" value="1"/>
</dbReference>
<comment type="caution">
    <text evidence="8">Lacks conserved residue(s) required for the propagation of feature annotation.</text>
</comment>
<dbReference type="Pfam" id="PF08501">
    <property type="entry name" value="Shikimate_dh_N"/>
    <property type="match status" value="1"/>
</dbReference>
<evidence type="ECO:0000259" key="11">
    <source>
        <dbReference type="Pfam" id="PF18317"/>
    </source>
</evidence>
<comment type="subunit">
    <text evidence="8">Homodimer.</text>
</comment>
<keyword evidence="6 8" id="KW-0057">Aromatic amino acid biosynthesis</keyword>
<feature type="binding site" evidence="8">
    <location>
        <position position="242"/>
    </location>
    <ligand>
        <name>shikimate</name>
        <dbReference type="ChEBI" id="CHEBI:36208"/>
    </ligand>
</feature>
<feature type="domain" description="Shikimate dehydrogenase substrate binding N-terminal" evidence="10">
    <location>
        <begin position="6"/>
        <end position="88"/>
    </location>
</feature>
<dbReference type="EC" id="1.1.1.25" evidence="2 8"/>
<evidence type="ECO:0000256" key="6">
    <source>
        <dbReference type="ARBA" id="ARBA00023141"/>
    </source>
</evidence>
<dbReference type="Proteomes" id="UP001157133">
    <property type="component" value="Unassembled WGS sequence"/>
</dbReference>
<dbReference type="InterPro" id="IPR041121">
    <property type="entry name" value="SDH_C"/>
</dbReference>
<evidence type="ECO:0000259" key="9">
    <source>
        <dbReference type="Pfam" id="PF01488"/>
    </source>
</evidence>
<evidence type="ECO:0000256" key="1">
    <source>
        <dbReference type="ARBA" id="ARBA00004871"/>
    </source>
</evidence>
<name>A0ABQ6H0Z5_9GAMM</name>
<feature type="domain" description="SDH C-terminal" evidence="11">
    <location>
        <begin position="235"/>
        <end position="265"/>
    </location>
</feature>
<keyword evidence="13" id="KW-1185">Reference proteome</keyword>
<organism evidence="12 13">
    <name type="scientific">Thalassotalea eurytherma</name>
    <dbReference type="NCBI Taxonomy" id="1144278"/>
    <lineage>
        <taxon>Bacteria</taxon>
        <taxon>Pseudomonadati</taxon>
        <taxon>Pseudomonadota</taxon>
        <taxon>Gammaproteobacteria</taxon>
        <taxon>Alteromonadales</taxon>
        <taxon>Colwelliaceae</taxon>
        <taxon>Thalassotalea</taxon>
    </lineage>
</organism>
<evidence type="ECO:0000256" key="3">
    <source>
        <dbReference type="ARBA" id="ARBA00022605"/>
    </source>
</evidence>
<comment type="function">
    <text evidence="8">Involved in the biosynthesis of the chorismate, which leads to the biosynthesis of aromatic amino acids. Catalyzes the reversible NADPH linked reduction of 3-dehydroshikimate (DHSA) to yield shikimate (SA).</text>
</comment>
<dbReference type="HAMAP" id="MF_00222">
    <property type="entry name" value="Shikimate_DH_AroE"/>
    <property type="match status" value="1"/>
</dbReference>
<accession>A0ABQ6H0Z5</accession>
<evidence type="ECO:0000256" key="5">
    <source>
        <dbReference type="ARBA" id="ARBA00023002"/>
    </source>
</evidence>
<evidence type="ECO:0000259" key="10">
    <source>
        <dbReference type="Pfam" id="PF08501"/>
    </source>
</evidence>
<protein>
    <recommendedName>
        <fullName evidence="2 8">Shikimate dehydrogenase (NADP(+))</fullName>
        <shortName evidence="8">SDH</shortName>
        <ecNumber evidence="2 8">1.1.1.25</ecNumber>
    </recommendedName>
</protein>
<dbReference type="SUPFAM" id="SSF51735">
    <property type="entry name" value="NAD(P)-binding Rossmann-fold domains"/>
    <property type="match status" value="1"/>
</dbReference>